<protein>
    <submittedName>
        <fullName evidence="5">Helix-turn-helix transcriptional regulator</fullName>
    </submittedName>
</protein>
<dbReference type="RefSeq" id="WP_318955367.1">
    <property type="nucleotide sequence ID" value="NZ_CP137555.1"/>
</dbReference>
<reference evidence="5 6" key="1">
    <citation type="submission" date="2023-10" db="EMBL/GenBank/DDBJ databases">
        <title>Description of Microbulbifer bruguierae sp. nov., isolated from the sediments of mangrove plant Bruguiera sexangula and comparative genomic analyses of the genus Microbulbifer.</title>
        <authorList>
            <person name="Long M."/>
        </authorList>
    </citation>
    <scope>NUCLEOTIDE SEQUENCE [LARGE SCALE GENOMIC DNA]</scope>
    <source>
        <strain evidence="5 6">SPO729</strain>
    </source>
</reference>
<accession>A0AAU0N360</accession>
<dbReference type="GO" id="GO:0006355">
    <property type="term" value="P:regulation of DNA-templated transcription"/>
    <property type="evidence" value="ECO:0007669"/>
    <property type="project" value="InterPro"/>
</dbReference>
<keyword evidence="2" id="KW-0238">DNA-binding</keyword>
<name>A0AAU0N360_9GAMM</name>
<dbReference type="PANTHER" id="PTHR44688">
    <property type="entry name" value="DNA-BINDING TRANSCRIPTIONAL ACTIVATOR DEVR_DOSR"/>
    <property type="match status" value="1"/>
</dbReference>
<evidence type="ECO:0000313" key="6">
    <source>
        <dbReference type="Proteomes" id="UP001302477"/>
    </source>
</evidence>
<keyword evidence="3" id="KW-0804">Transcription</keyword>
<feature type="domain" description="HTH luxR-type" evidence="4">
    <location>
        <begin position="123"/>
        <end position="188"/>
    </location>
</feature>
<dbReference type="PANTHER" id="PTHR44688:SF16">
    <property type="entry name" value="DNA-BINDING TRANSCRIPTIONAL ACTIVATOR DEVR_DOSR"/>
    <property type="match status" value="1"/>
</dbReference>
<organism evidence="5 6">
    <name type="scientific">Microbulbifer pacificus</name>
    <dbReference type="NCBI Taxonomy" id="407164"/>
    <lineage>
        <taxon>Bacteria</taxon>
        <taxon>Pseudomonadati</taxon>
        <taxon>Pseudomonadota</taxon>
        <taxon>Gammaproteobacteria</taxon>
        <taxon>Cellvibrionales</taxon>
        <taxon>Microbulbiferaceae</taxon>
        <taxon>Microbulbifer</taxon>
    </lineage>
</organism>
<dbReference type="AlphaFoldDB" id="A0AAU0N360"/>
<gene>
    <name evidence="5" type="ORF">R5R33_07320</name>
</gene>
<dbReference type="KEGG" id="mpaf:R5R33_07320"/>
<dbReference type="InterPro" id="IPR016032">
    <property type="entry name" value="Sig_transdc_resp-reg_C-effctor"/>
</dbReference>
<dbReference type="SMART" id="SM00421">
    <property type="entry name" value="HTH_LUXR"/>
    <property type="match status" value="1"/>
</dbReference>
<proteinExistence type="predicted"/>
<dbReference type="GO" id="GO:0003677">
    <property type="term" value="F:DNA binding"/>
    <property type="evidence" value="ECO:0007669"/>
    <property type="project" value="UniProtKB-KW"/>
</dbReference>
<dbReference type="SUPFAM" id="SSF46894">
    <property type="entry name" value="C-terminal effector domain of the bipartite response regulators"/>
    <property type="match status" value="1"/>
</dbReference>
<dbReference type="Pfam" id="PF00196">
    <property type="entry name" value="GerE"/>
    <property type="match status" value="1"/>
</dbReference>
<dbReference type="Gene3D" id="1.10.10.10">
    <property type="entry name" value="Winged helix-like DNA-binding domain superfamily/Winged helix DNA-binding domain"/>
    <property type="match status" value="1"/>
</dbReference>
<keyword evidence="1" id="KW-0805">Transcription regulation</keyword>
<dbReference type="PRINTS" id="PR00038">
    <property type="entry name" value="HTHLUXR"/>
</dbReference>
<dbReference type="CDD" id="cd06170">
    <property type="entry name" value="LuxR_C_like"/>
    <property type="match status" value="1"/>
</dbReference>
<dbReference type="EMBL" id="CP137555">
    <property type="protein sequence ID" value="WOX06932.1"/>
    <property type="molecule type" value="Genomic_DNA"/>
</dbReference>
<evidence type="ECO:0000256" key="3">
    <source>
        <dbReference type="ARBA" id="ARBA00023163"/>
    </source>
</evidence>
<keyword evidence="6" id="KW-1185">Reference proteome</keyword>
<dbReference type="InterPro" id="IPR000792">
    <property type="entry name" value="Tscrpt_reg_LuxR_C"/>
</dbReference>
<sequence length="190" mass="20801">MCRRAAQAGDSQTFTSFQRLRRRHKGIFSRCHQRWSPCYRGDAVMAAPMEYAGKKFGGVMLGTGLAGLVICQRNEDLEAQQSVNSVECRLQTLMAPPAANAPEHGVEALKPVLPASPYPASALKGLPIPFSSRELEIVARIAAGATSFEIAERLHISVYTVKNHRKNILRKADCRNSGQLINRCIALGLV</sequence>
<dbReference type="PROSITE" id="PS50043">
    <property type="entry name" value="HTH_LUXR_2"/>
    <property type="match status" value="1"/>
</dbReference>
<dbReference type="Proteomes" id="UP001302477">
    <property type="component" value="Chromosome"/>
</dbReference>
<evidence type="ECO:0000256" key="1">
    <source>
        <dbReference type="ARBA" id="ARBA00023015"/>
    </source>
</evidence>
<evidence type="ECO:0000256" key="2">
    <source>
        <dbReference type="ARBA" id="ARBA00023125"/>
    </source>
</evidence>
<evidence type="ECO:0000259" key="4">
    <source>
        <dbReference type="PROSITE" id="PS50043"/>
    </source>
</evidence>
<dbReference type="PROSITE" id="PS00622">
    <property type="entry name" value="HTH_LUXR_1"/>
    <property type="match status" value="1"/>
</dbReference>
<dbReference type="InterPro" id="IPR036388">
    <property type="entry name" value="WH-like_DNA-bd_sf"/>
</dbReference>
<evidence type="ECO:0000313" key="5">
    <source>
        <dbReference type="EMBL" id="WOX06932.1"/>
    </source>
</evidence>